<dbReference type="GO" id="GO:0032040">
    <property type="term" value="C:small-subunit processome"/>
    <property type="evidence" value="ECO:0007669"/>
    <property type="project" value="InterPro"/>
</dbReference>
<evidence type="ECO:0000256" key="5">
    <source>
        <dbReference type="SAM" id="MobiDB-lite"/>
    </source>
</evidence>
<keyword evidence="6" id="KW-0472">Membrane</keyword>
<keyword evidence="8" id="KW-1185">Reference proteome</keyword>
<keyword evidence="3" id="KW-0698">rRNA processing</keyword>
<comment type="caution">
    <text evidence="7">The sequence shown here is derived from an EMBL/GenBank/DDBJ whole genome shotgun (WGS) entry which is preliminary data.</text>
</comment>
<dbReference type="PANTHER" id="PTHR12838">
    <property type="entry name" value="U3 SMALL NUCLEOLAR RNA-ASSOCIATED PROTEIN 11"/>
    <property type="match status" value="1"/>
</dbReference>
<feature type="transmembrane region" description="Helical" evidence="6">
    <location>
        <begin position="372"/>
        <end position="396"/>
    </location>
</feature>
<dbReference type="EMBL" id="CAJNIZ010035557">
    <property type="protein sequence ID" value="CAE7560244.1"/>
    <property type="molecule type" value="Genomic_DNA"/>
</dbReference>
<reference evidence="7" key="1">
    <citation type="submission" date="2021-02" db="EMBL/GenBank/DDBJ databases">
        <authorList>
            <person name="Dougan E. K."/>
            <person name="Rhodes N."/>
            <person name="Thang M."/>
            <person name="Chan C."/>
        </authorList>
    </citation>
    <scope>NUCLEOTIDE SEQUENCE</scope>
</reference>
<dbReference type="Pfam" id="PF03998">
    <property type="entry name" value="Utp11"/>
    <property type="match status" value="1"/>
</dbReference>
<dbReference type="AlphaFoldDB" id="A0A812UBY6"/>
<dbReference type="PANTHER" id="PTHR12838:SF0">
    <property type="entry name" value="U3 SMALL NUCLEOLAR RNA-ASSOCIATED PROTEIN 11-RELATED"/>
    <property type="match status" value="1"/>
</dbReference>
<keyword evidence="6" id="KW-1133">Transmembrane helix</keyword>
<protein>
    <recommendedName>
        <fullName evidence="9">U3 small nucleolar RNA-associated protein 11</fullName>
    </recommendedName>
</protein>
<evidence type="ECO:0000313" key="7">
    <source>
        <dbReference type="EMBL" id="CAE7560244.1"/>
    </source>
</evidence>
<feature type="region of interest" description="Disordered" evidence="5">
    <location>
        <begin position="303"/>
        <end position="338"/>
    </location>
</feature>
<evidence type="ECO:0000256" key="6">
    <source>
        <dbReference type="SAM" id="Phobius"/>
    </source>
</evidence>
<evidence type="ECO:0000256" key="4">
    <source>
        <dbReference type="ARBA" id="ARBA00023242"/>
    </source>
</evidence>
<evidence type="ECO:0000256" key="2">
    <source>
        <dbReference type="ARBA" id="ARBA00008105"/>
    </source>
</evidence>
<evidence type="ECO:0008006" key="9">
    <source>
        <dbReference type="Google" id="ProtNLM"/>
    </source>
</evidence>
<accession>A0A812UBY6</accession>
<dbReference type="Proteomes" id="UP000649617">
    <property type="component" value="Unassembled WGS sequence"/>
</dbReference>
<gene>
    <name evidence="7" type="ORF">SPIL2461_LOCUS14973</name>
</gene>
<comment type="subcellular location">
    <subcellularLocation>
        <location evidence="1">Nucleus</location>
        <location evidence="1">Nucleolus</location>
    </subcellularLocation>
</comment>
<evidence type="ECO:0000256" key="1">
    <source>
        <dbReference type="ARBA" id="ARBA00004604"/>
    </source>
</evidence>
<sequence length="419" mass="46928">MGADGGLRHVVHKRVHLERHQPKHRRKLGYLEKHKDYVKRAKDFHKKEDIIKDLHRKAYFKNEDEFAYGMMSHSTTKDGKKQKKKVHLSQEEQQLAESQDTQYVAMREQIDNKAVEKRTQRLHFLDADKPNKHVVFVDEDELRDGGNSGSSSSQHSKRSLKGFNVAEYFDTHPALLTRKANRLRLKQLETKTLQQPEPMAAATTRLVDDGNDNQDGDSRISAMGGTGTAAAPAATTNMTITLIVLTCISYSDTWETVLQTFMQGHSAEDVEIYDRFDRAIPILQTSYAPDVGHFPLKVCAKDGSSKAGSAETVPKVRTSPSGRTADVEDPPSAHHSTSALAVMAEPSWRVRFAPSVEEHRNTEKPARIQIPFTWAVTAVISCSVFLSCAAMFLPYLSQGECVHQSVPHESGRKNGKEVL</sequence>
<feature type="region of interest" description="Disordered" evidence="5">
    <location>
        <begin position="73"/>
        <end position="99"/>
    </location>
</feature>
<name>A0A812UBY6_SYMPI</name>
<dbReference type="OrthoDB" id="29058at2759"/>
<keyword evidence="6" id="KW-0812">Transmembrane</keyword>
<keyword evidence="4" id="KW-0539">Nucleus</keyword>
<organism evidence="7 8">
    <name type="scientific">Symbiodinium pilosum</name>
    <name type="common">Dinoflagellate</name>
    <dbReference type="NCBI Taxonomy" id="2952"/>
    <lineage>
        <taxon>Eukaryota</taxon>
        <taxon>Sar</taxon>
        <taxon>Alveolata</taxon>
        <taxon>Dinophyceae</taxon>
        <taxon>Suessiales</taxon>
        <taxon>Symbiodiniaceae</taxon>
        <taxon>Symbiodinium</taxon>
    </lineage>
</organism>
<comment type="similarity">
    <text evidence="2">Belongs to the UTP11 family.</text>
</comment>
<proteinExistence type="inferred from homology"/>
<dbReference type="InterPro" id="IPR007144">
    <property type="entry name" value="SSU_processome_Utp11"/>
</dbReference>
<feature type="region of interest" description="Disordered" evidence="5">
    <location>
        <begin position="139"/>
        <end position="158"/>
    </location>
</feature>
<evidence type="ECO:0000256" key="3">
    <source>
        <dbReference type="ARBA" id="ARBA00022552"/>
    </source>
</evidence>
<dbReference type="GO" id="GO:0006364">
    <property type="term" value="P:rRNA processing"/>
    <property type="evidence" value="ECO:0007669"/>
    <property type="project" value="UniProtKB-KW"/>
</dbReference>
<evidence type="ECO:0000313" key="8">
    <source>
        <dbReference type="Proteomes" id="UP000649617"/>
    </source>
</evidence>